<evidence type="ECO:0000313" key="2">
    <source>
        <dbReference type="Proteomes" id="UP001054945"/>
    </source>
</evidence>
<reference evidence="1 2" key="1">
    <citation type="submission" date="2021-06" db="EMBL/GenBank/DDBJ databases">
        <title>Caerostris extrusa draft genome.</title>
        <authorList>
            <person name="Kono N."/>
            <person name="Arakawa K."/>
        </authorList>
    </citation>
    <scope>NUCLEOTIDE SEQUENCE [LARGE SCALE GENOMIC DNA]</scope>
</reference>
<dbReference type="EMBL" id="BPLR01017888">
    <property type="protein sequence ID" value="GIY95268.1"/>
    <property type="molecule type" value="Genomic_DNA"/>
</dbReference>
<protein>
    <submittedName>
        <fullName evidence="1">Uncharacterized protein</fullName>
    </submittedName>
</protein>
<keyword evidence="2" id="KW-1185">Reference proteome</keyword>
<name>A0AAV4XNC6_CAEEX</name>
<comment type="caution">
    <text evidence="1">The sequence shown here is derived from an EMBL/GenBank/DDBJ whole genome shotgun (WGS) entry which is preliminary data.</text>
</comment>
<gene>
    <name evidence="1" type="ORF">CEXT_449211</name>
</gene>
<proteinExistence type="predicted"/>
<dbReference type="AlphaFoldDB" id="A0AAV4XNC6"/>
<accession>A0AAV4XNC6</accession>
<evidence type="ECO:0000313" key="1">
    <source>
        <dbReference type="EMBL" id="GIY95268.1"/>
    </source>
</evidence>
<sequence length="140" mass="16411">MLHILRRILHDYREKHKFRKLGEWSDNKQRLESVRIITMKTNRRGITGAEHPFGTLLPYPGDHSNARNKKGNGAFGLLLRFTEHRVPEEKVPWQPSVLDETLSNPFGTCVSNGFSSRFGTTRFLAKMARVWLQQVQRRRR</sequence>
<organism evidence="1 2">
    <name type="scientific">Caerostris extrusa</name>
    <name type="common">Bark spider</name>
    <name type="synonym">Caerostris bankana</name>
    <dbReference type="NCBI Taxonomy" id="172846"/>
    <lineage>
        <taxon>Eukaryota</taxon>
        <taxon>Metazoa</taxon>
        <taxon>Ecdysozoa</taxon>
        <taxon>Arthropoda</taxon>
        <taxon>Chelicerata</taxon>
        <taxon>Arachnida</taxon>
        <taxon>Araneae</taxon>
        <taxon>Araneomorphae</taxon>
        <taxon>Entelegynae</taxon>
        <taxon>Araneoidea</taxon>
        <taxon>Araneidae</taxon>
        <taxon>Caerostris</taxon>
    </lineage>
</organism>
<dbReference type="Proteomes" id="UP001054945">
    <property type="component" value="Unassembled WGS sequence"/>
</dbReference>